<keyword evidence="2" id="KW-0472">Membrane</keyword>
<dbReference type="EMBL" id="CDMZ01005828">
    <property type="protein sequence ID" value="CEM54907.1"/>
    <property type="molecule type" value="Genomic_DNA"/>
</dbReference>
<proteinExistence type="predicted"/>
<sequence>MLPTALKFPLVLMLVFCAQSQASRSLQTTESGQDEFSLAEQRETLCAFEKQGFLTELAQETANATVEAIRGDKGNDFADYMLSRMTVFHYIAARALQYAVPLFVGIALIFIALPIALVVLYARPHGKVRRVLCFCCERKIEDLQYKPIKMWEKITIWVFYATCFCGFVFMSVFALAWALNVTDGLQEASCTCFTYAEQILYGTNVSGTEADPDKPFIGLLPAVEALESLHNKLDPDSPDSIAHEIRDIVSDTSPFYDAFSNFRGDLQLMIDNFDNPRNNLIKQKDSFYHGFHRNIMCEVLVDPLNEAIRLTSEGFYDAMAQLHAQLENLLAKGEEGLRNVAAGLKAFSGEDTKKEFLVIAESMANSIHQLFLPLSFAFFIILVIITSAGLLGIFAGVALLVIVEISFWRAKRRHAIIRASRESAQQRRRSIEDPQAAYVERSPMKGKGYTPVKRRDSNESEKEKETEVGTLNRQNSANFLDRNKSELTAPDRSFEEDGGDAREREERAQKVDPLSLPIPTKIGSVTPLMNGEKKKPEVKKKGSGESGRAKDMEEGNLGMQGGLSPGGQSQRDARNRRDLVEHFEIFDELAMIEETRGLSDVDIVYWNPRRSVGVFIWGPLSS</sequence>
<feature type="transmembrane region" description="Helical" evidence="2">
    <location>
        <begin position="370"/>
        <end position="403"/>
    </location>
</feature>
<feature type="compositionally biased region" description="Basic and acidic residues" evidence="1">
    <location>
        <begin position="531"/>
        <end position="553"/>
    </location>
</feature>
<reference evidence="4" key="1">
    <citation type="submission" date="2014-11" db="EMBL/GenBank/DDBJ databases">
        <authorList>
            <person name="Otto D Thomas"/>
            <person name="Naeem Raeece"/>
        </authorList>
    </citation>
    <scope>NUCLEOTIDE SEQUENCE</scope>
</reference>
<feature type="signal peptide" evidence="3">
    <location>
        <begin position="1"/>
        <end position="22"/>
    </location>
</feature>
<dbReference type="AlphaFoldDB" id="A0A0G4ICU9"/>
<evidence type="ECO:0000256" key="1">
    <source>
        <dbReference type="SAM" id="MobiDB-lite"/>
    </source>
</evidence>
<keyword evidence="2" id="KW-0812">Transmembrane</keyword>
<feature type="compositionally biased region" description="Basic and acidic residues" evidence="1">
    <location>
        <begin position="453"/>
        <end position="467"/>
    </location>
</feature>
<protein>
    <submittedName>
        <fullName evidence="4">Uncharacterized protein</fullName>
    </submittedName>
</protein>
<feature type="transmembrane region" description="Helical" evidence="2">
    <location>
        <begin position="154"/>
        <end position="179"/>
    </location>
</feature>
<feature type="transmembrane region" description="Helical" evidence="2">
    <location>
        <begin position="98"/>
        <end position="122"/>
    </location>
</feature>
<gene>
    <name evidence="4" type="ORF">Cvel_13152</name>
</gene>
<feature type="compositionally biased region" description="Basic and acidic residues" evidence="1">
    <location>
        <begin position="492"/>
        <end position="510"/>
    </location>
</feature>
<dbReference type="VEuPathDB" id="CryptoDB:Cvel_13152"/>
<feature type="region of interest" description="Disordered" evidence="1">
    <location>
        <begin position="422"/>
        <end position="574"/>
    </location>
</feature>
<organism evidence="4">
    <name type="scientific">Chromera velia CCMP2878</name>
    <dbReference type="NCBI Taxonomy" id="1169474"/>
    <lineage>
        <taxon>Eukaryota</taxon>
        <taxon>Sar</taxon>
        <taxon>Alveolata</taxon>
        <taxon>Colpodellida</taxon>
        <taxon>Chromeraceae</taxon>
        <taxon>Chromera</taxon>
    </lineage>
</organism>
<keyword evidence="2" id="KW-1133">Transmembrane helix</keyword>
<keyword evidence="3" id="KW-0732">Signal</keyword>
<feature type="compositionally biased region" description="Basic and acidic residues" evidence="1">
    <location>
        <begin position="422"/>
        <end position="432"/>
    </location>
</feature>
<evidence type="ECO:0000256" key="3">
    <source>
        <dbReference type="SAM" id="SignalP"/>
    </source>
</evidence>
<feature type="chain" id="PRO_5005192445" evidence="3">
    <location>
        <begin position="23"/>
        <end position="622"/>
    </location>
</feature>
<evidence type="ECO:0000313" key="4">
    <source>
        <dbReference type="EMBL" id="CEM54907.1"/>
    </source>
</evidence>
<accession>A0A0G4ICU9</accession>
<name>A0A0G4ICU9_9ALVE</name>
<evidence type="ECO:0000256" key="2">
    <source>
        <dbReference type="SAM" id="Phobius"/>
    </source>
</evidence>
<feature type="compositionally biased region" description="Polar residues" evidence="1">
    <location>
        <begin position="469"/>
        <end position="478"/>
    </location>
</feature>